<reference evidence="3" key="2">
    <citation type="submission" date="2015-01" db="EMBL/GenBank/DDBJ databases">
        <title>Evolutionary Origins and Diversification of the Mycorrhizal Mutualists.</title>
        <authorList>
            <consortium name="DOE Joint Genome Institute"/>
            <consortium name="Mycorrhizal Genomics Consortium"/>
            <person name="Kohler A."/>
            <person name="Kuo A."/>
            <person name="Nagy L.G."/>
            <person name="Floudas D."/>
            <person name="Copeland A."/>
            <person name="Barry K.W."/>
            <person name="Cichocki N."/>
            <person name="Veneault-Fourrey C."/>
            <person name="LaButti K."/>
            <person name="Lindquist E.A."/>
            <person name="Lipzen A."/>
            <person name="Lundell T."/>
            <person name="Morin E."/>
            <person name="Murat C."/>
            <person name="Riley R."/>
            <person name="Ohm R."/>
            <person name="Sun H."/>
            <person name="Tunlid A."/>
            <person name="Henrissat B."/>
            <person name="Grigoriev I.V."/>
            <person name="Hibbett D.S."/>
            <person name="Martin F."/>
        </authorList>
    </citation>
    <scope>NUCLEOTIDE SEQUENCE [LARGE SCALE GENOMIC DNA]</scope>
    <source>
        <strain evidence="3">Ve08.2h10</strain>
    </source>
</reference>
<dbReference type="EMBL" id="KN825327">
    <property type="protein sequence ID" value="KIK91980.1"/>
    <property type="molecule type" value="Genomic_DNA"/>
</dbReference>
<keyword evidence="3" id="KW-1185">Reference proteome</keyword>
<evidence type="ECO:0000313" key="2">
    <source>
        <dbReference type="EMBL" id="KIK91980.1"/>
    </source>
</evidence>
<proteinExistence type="predicted"/>
<dbReference type="HOGENOM" id="CLU_2489445_0_0_1"/>
<accession>A0A0D0E477</accession>
<reference evidence="2 3" key="1">
    <citation type="submission" date="2014-04" db="EMBL/GenBank/DDBJ databases">
        <authorList>
            <consortium name="DOE Joint Genome Institute"/>
            <person name="Kuo A."/>
            <person name="Kohler A."/>
            <person name="Jargeat P."/>
            <person name="Nagy L.G."/>
            <person name="Floudas D."/>
            <person name="Copeland A."/>
            <person name="Barry K.W."/>
            <person name="Cichocki N."/>
            <person name="Veneault-Fourrey C."/>
            <person name="LaButti K."/>
            <person name="Lindquist E.A."/>
            <person name="Lipzen A."/>
            <person name="Lundell T."/>
            <person name="Morin E."/>
            <person name="Murat C."/>
            <person name="Sun H."/>
            <person name="Tunlid A."/>
            <person name="Henrissat B."/>
            <person name="Grigoriev I.V."/>
            <person name="Hibbett D.S."/>
            <person name="Martin F."/>
            <person name="Nordberg H.P."/>
            <person name="Cantor M.N."/>
            <person name="Hua S.X."/>
        </authorList>
    </citation>
    <scope>NUCLEOTIDE SEQUENCE [LARGE SCALE GENOMIC DNA]</scope>
    <source>
        <strain evidence="2 3">Ve08.2h10</strain>
    </source>
</reference>
<evidence type="ECO:0000313" key="3">
    <source>
        <dbReference type="Proteomes" id="UP000054538"/>
    </source>
</evidence>
<sequence length="87" mass="9456">EVKIARVGIWKCTGAAENSQAGWEEPFRVRVSCFEVGSWISSTGGHFGGTEMSGERETSKMSTRHSTRSSQGQAYPLFVVLDAGKSE</sequence>
<name>A0A0D0E477_9AGAM</name>
<gene>
    <name evidence="2" type="ORF">PAXRUDRAFT_830391</name>
</gene>
<protein>
    <submittedName>
        <fullName evidence="2">Uncharacterized protein</fullName>
    </submittedName>
</protein>
<dbReference type="InParanoid" id="A0A0D0E477"/>
<dbReference type="Proteomes" id="UP000054538">
    <property type="component" value="Unassembled WGS sequence"/>
</dbReference>
<dbReference type="AlphaFoldDB" id="A0A0D0E477"/>
<evidence type="ECO:0000256" key="1">
    <source>
        <dbReference type="SAM" id="MobiDB-lite"/>
    </source>
</evidence>
<feature type="region of interest" description="Disordered" evidence="1">
    <location>
        <begin position="45"/>
        <end position="73"/>
    </location>
</feature>
<feature type="non-terminal residue" evidence="2">
    <location>
        <position position="87"/>
    </location>
</feature>
<organism evidence="2 3">
    <name type="scientific">Paxillus rubicundulus Ve08.2h10</name>
    <dbReference type="NCBI Taxonomy" id="930991"/>
    <lineage>
        <taxon>Eukaryota</taxon>
        <taxon>Fungi</taxon>
        <taxon>Dikarya</taxon>
        <taxon>Basidiomycota</taxon>
        <taxon>Agaricomycotina</taxon>
        <taxon>Agaricomycetes</taxon>
        <taxon>Agaricomycetidae</taxon>
        <taxon>Boletales</taxon>
        <taxon>Paxilineae</taxon>
        <taxon>Paxillaceae</taxon>
        <taxon>Paxillus</taxon>
    </lineage>
</organism>